<sequence length="53" mass="6031">MSGRRYGRKRRFPSPPPCQLMRTGGGFGKESSFLTKNMVCMAIYMLRPLTKSC</sequence>
<name>M9SJ95_METAX</name>
<protein>
    <submittedName>
        <fullName evidence="2">Uncharacterized protein</fullName>
    </submittedName>
</protein>
<dbReference type="KEGG" id="max:MMALV_08650"/>
<dbReference type="HOGENOM" id="CLU_3056930_0_0_2"/>
<accession>M9SJ95</accession>
<proteinExistence type="predicted"/>
<dbReference type="AlphaFoldDB" id="M9SJ95"/>
<dbReference type="Proteomes" id="UP000012672">
    <property type="component" value="Chromosome"/>
</dbReference>
<dbReference type="InParanoid" id="M9SJ95"/>
<evidence type="ECO:0000313" key="3">
    <source>
        <dbReference type="Proteomes" id="UP000012672"/>
    </source>
</evidence>
<evidence type="ECO:0000313" key="2">
    <source>
        <dbReference type="EMBL" id="AGI85602.1"/>
    </source>
</evidence>
<gene>
    <name evidence="2" type="ORF">MMALV_08650</name>
</gene>
<dbReference type="EMBL" id="CP004049">
    <property type="protein sequence ID" value="AGI85602.1"/>
    <property type="molecule type" value="Genomic_DNA"/>
</dbReference>
<feature type="compositionally biased region" description="Basic residues" evidence="1">
    <location>
        <begin position="1"/>
        <end position="12"/>
    </location>
</feature>
<evidence type="ECO:0000256" key="1">
    <source>
        <dbReference type="SAM" id="MobiDB-lite"/>
    </source>
</evidence>
<organism evidence="2 3">
    <name type="scientific">Methanomethylophilus alvi (strain Mx1201)</name>
    <dbReference type="NCBI Taxonomy" id="1236689"/>
    <lineage>
        <taxon>Archaea</taxon>
        <taxon>Methanobacteriati</taxon>
        <taxon>Thermoplasmatota</taxon>
        <taxon>Thermoplasmata</taxon>
        <taxon>Methanomassiliicoccales</taxon>
        <taxon>Methanomethylophilaceae</taxon>
        <taxon>Methanomethylophilus</taxon>
    </lineage>
</organism>
<reference evidence="2 3" key="1">
    <citation type="journal article" date="2012" name="J. Bacteriol.">
        <title>Genome sequence of 'Candidatus Methanomethylophilus alvus' Mx1201, a methanogenic archaeon from the human gut belonging to a seventh order of methanogens.</title>
        <authorList>
            <person name="Borrel G."/>
            <person name="Harris H.M."/>
            <person name="Tottey W."/>
            <person name="Mihajlovski A."/>
            <person name="Parisot N."/>
            <person name="Peyretaillade E."/>
            <person name="Peyret P."/>
            <person name="Gribaldo S."/>
            <person name="O'Toole P.W."/>
            <person name="Brugere J.F."/>
        </authorList>
    </citation>
    <scope>NUCLEOTIDE SEQUENCE [LARGE SCALE GENOMIC DNA]</scope>
    <source>
        <strain evidence="2 3">Mx1201</strain>
    </source>
</reference>
<feature type="region of interest" description="Disordered" evidence="1">
    <location>
        <begin position="1"/>
        <end position="23"/>
    </location>
</feature>
<keyword evidence="3" id="KW-1185">Reference proteome</keyword>